<name>A0A8S1KFE1_PARPR</name>
<dbReference type="OMA" id="LCESHPF"/>
<dbReference type="Proteomes" id="UP000688137">
    <property type="component" value="Unassembled WGS sequence"/>
</dbReference>
<organism evidence="1 2">
    <name type="scientific">Paramecium primaurelia</name>
    <dbReference type="NCBI Taxonomy" id="5886"/>
    <lineage>
        <taxon>Eukaryota</taxon>
        <taxon>Sar</taxon>
        <taxon>Alveolata</taxon>
        <taxon>Ciliophora</taxon>
        <taxon>Intramacronucleata</taxon>
        <taxon>Oligohymenophorea</taxon>
        <taxon>Peniculida</taxon>
        <taxon>Parameciidae</taxon>
        <taxon>Paramecium</taxon>
    </lineage>
</organism>
<proteinExistence type="predicted"/>
<comment type="caution">
    <text evidence="1">The sequence shown here is derived from an EMBL/GenBank/DDBJ whole genome shotgun (WGS) entry which is preliminary data.</text>
</comment>
<sequence>MSNNQTFKDFPNQSHIELKFNTKDQHGLEREEALQKYRRNINLLTKLFAYDVDQPDQEKQNDICQSEKQNGQYQIKTHLLESMRLSLVQLQNRHKETIEQFKKRNELFKQRINEDTKINNQEEFQQFINELQSEDMLCDSHPFLDKKSSFYMQTNLQQPIQISQDQCLELKEQLKDDQCILLS</sequence>
<accession>A0A8S1KFE1</accession>
<dbReference type="AlphaFoldDB" id="A0A8S1KFE1"/>
<evidence type="ECO:0000313" key="2">
    <source>
        <dbReference type="Proteomes" id="UP000688137"/>
    </source>
</evidence>
<dbReference type="EMBL" id="CAJJDM010000017">
    <property type="protein sequence ID" value="CAD8053051.1"/>
    <property type="molecule type" value="Genomic_DNA"/>
</dbReference>
<evidence type="ECO:0000313" key="1">
    <source>
        <dbReference type="EMBL" id="CAD8053051.1"/>
    </source>
</evidence>
<gene>
    <name evidence="1" type="ORF">PPRIM_AZ9-3.1.T0200133</name>
</gene>
<reference evidence="1" key="1">
    <citation type="submission" date="2021-01" db="EMBL/GenBank/DDBJ databases">
        <authorList>
            <consortium name="Genoscope - CEA"/>
            <person name="William W."/>
        </authorList>
    </citation>
    <scope>NUCLEOTIDE SEQUENCE</scope>
</reference>
<keyword evidence="2" id="KW-1185">Reference proteome</keyword>
<protein>
    <submittedName>
        <fullName evidence="1">Uncharacterized protein</fullName>
    </submittedName>
</protein>